<dbReference type="AlphaFoldDB" id="A0A7M5XCB0"/>
<feature type="region of interest" description="Disordered" evidence="2">
    <location>
        <begin position="1059"/>
        <end position="1079"/>
    </location>
</feature>
<dbReference type="OrthoDB" id="3549872at2759"/>
<feature type="region of interest" description="Disordered" evidence="2">
    <location>
        <begin position="51"/>
        <end position="75"/>
    </location>
</feature>
<feature type="region of interest" description="Disordered" evidence="2">
    <location>
        <begin position="109"/>
        <end position="155"/>
    </location>
</feature>
<evidence type="ECO:0000313" key="3">
    <source>
        <dbReference type="EnsemblMetazoa" id="CLYHEMP021064.1"/>
    </source>
</evidence>
<keyword evidence="4" id="KW-1185">Reference proteome</keyword>
<organism evidence="3 4">
    <name type="scientific">Clytia hemisphaerica</name>
    <dbReference type="NCBI Taxonomy" id="252671"/>
    <lineage>
        <taxon>Eukaryota</taxon>
        <taxon>Metazoa</taxon>
        <taxon>Cnidaria</taxon>
        <taxon>Hydrozoa</taxon>
        <taxon>Hydroidolina</taxon>
        <taxon>Leptothecata</taxon>
        <taxon>Obeliida</taxon>
        <taxon>Clytiidae</taxon>
        <taxon>Clytia</taxon>
    </lineage>
</organism>
<accession>A0A7M5XCB0</accession>
<dbReference type="SUPFAM" id="SSF57997">
    <property type="entry name" value="Tropomyosin"/>
    <property type="match status" value="2"/>
</dbReference>
<feature type="region of interest" description="Disordered" evidence="2">
    <location>
        <begin position="1093"/>
        <end position="1128"/>
    </location>
</feature>
<feature type="coiled-coil region" evidence="1">
    <location>
        <begin position="911"/>
        <end position="1010"/>
    </location>
</feature>
<evidence type="ECO:0000256" key="2">
    <source>
        <dbReference type="SAM" id="MobiDB-lite"/>
    </source>
</evidence>
<dbReference type="Proteomes" id="UP000594262">
    <property type="component" value="Unplaced"/>
</dbReference>
<feature type="compositionally biased region" description="Basic and acidic residues" evidence="2">
    <location>
        <begin position="720"/>
        <end position="738"/>
    </location>
</feature>
<feature type="region of interest" description="Disordered" evidence="2">
    <location>
        <begin position="714"/>
        <end position="738"/>
    </location>
</feature>
<reference evidence="3" key="1">
    <citation type="submission" date="2021-01" db="UniProtKB">
        <authorList>
            <consortium name="EnsemblMetazoa"/>
        </authorList>
    </citation>
    <scope>IDENTIFICATION</scope>
</reference>
<dbReference type="EnsemblMetazoa" id="CLYHEMT021064.1">
    <property type="protein sequence ID" value="CLYHEMP021064.1"/>
    <property type="gene ID" value="CLYHEMG021064"/>
</dbReference>
<evidence type="ECO:0000313" key="4">
    <source>
        <dbReference type="Proteomes" id="UP000594262"/>
    </source>
</evidence>
<sequence length="1181" mass="138482">MDFLRGGNQRNTEQQRNIDVNRVTVDKSHQQQITVALQNHITGHQKIVDSTNVNTSNSEPNYISQSRKSSTDSINKNKQYQFVDSERENVEHDELMLHIDDDCILDHQSVEGGGEIKPRPSSSMLEQSGGRDSGISTESSSSKYQELFSKERVETSQKELQSAKKKLEELRLLRFEEKNILRQEIEQLHEKVDTEESRTTKLEEELKKSETDRLITSQRVSDLSKEQEIGSQINMMQEQEIVRLEMKLKEEALERVNLSQQIDQQRRNIIEKDKLRLKLQGEIYILNERITQLEESNMYYKNESDINYRKSRENDQALVDLKAELKTLQKKYDNATVELTTANLQVKMLESEKSKIEDIAKKNEVEIEDLKKKIDSLTQRSEQSEKYFKNREDNLQQDLENVSFNESKLMERCEELETLYHDTRREKDEQHFKLKQVIERAAALEQRVKEVEDEKTDMEFDLSELKNSLVRSMKHSVTNDQEGNSTTVESNNNTNTILTPKEIEAFFNENKSKMYKYQHEIDDLSSQLVKERTIVNDLNDTLDGLKNELSKAQSNMHNISSLKDTLETQQQRTNETLRIQEKDFDRKRQENDDLREIISDYERRSALLENEISQMNEEIKNLSNSHKEERKKLKARLHEVETQKQIAESSMRKSQNCLEGDKERLADDLMRKTRENGELKQELDKLIEDNKNLAKRLLHLESYSDRLSEMLEQQQANNQKLKDKSVKENRLYRNESGEKEVEISTLKNQLDDLNRSLNDKQDMGDRLGTKLKQVKDSNKDLEKHVKDLDKYNAELKKRLDLVNEAHMTAERKLVTGEESVLMLKQRVEDQKKVIEDLFIKIKNLEQDKTALKEGLQTSEKRLHLKEDLITELTKKTGQAAENFNSLRFSLEKAEHDGKQYEKNFFDMKKNQMNLEKALNESEAERSVLKEQISDLQRLLVRSEDEKEFSMGECARFQRQLENERISLKELQEKYEENNKRKEYEILQDQMTLLRSELQTERKQRERLEDLYYKRDDQVTKLRSTFDQSLNTISKDTKNIKSILGKSLKKLDKEIDGNDVTDDDMTSSEKNFTVDDYTPQSGRFSNSRYLNLASTSSHRSKSAHETPVKEIRYTYSTPKITPPPSNANVYNRVSPLKESPRMIASNVPTHARYHDTPTRDSSTTVRITSSDRSSRSSKRYSK</sequence>
<proteinExistence type="predicted"/>
<feature type="compositionally biased region" description="Basic and acidic residues" evidence="2">
    <location>
        <begin position="1101"/>
        <end position="1111"/>
    </location>
</feature>
<feature type="compositionally biased region" description="Low complexity" evidence="2">
    <location>
        <begin position="1158"/>
        <end position="1170"/>
    </location>
</feature>
<feature type="coiled-coil region" evidence="1">
    <location>
        <begin position="311"/>
        <end position="468"/>
    </location>
</feature>
<feature type="compositionally biased region" description="Basic and acidic residues" evidence="2">
    <location>
        <begin position="109"/>
        <end position="118"/>
    </location>
</feature>
<feature type="region of interest" description="Disordered" evidence="2">
    <location>
        <begin position="1142"/>
        <end position="1181"/>
    </location>
</feature>
<evidence type="ECO:0000256" key="1">
    <source>
        <dbReference type="SAM" id="Coils"/>
    </source>
</evidence>
<feature type="compositionally biased region" description="Polar residues" evidence="2">
    <location>
        <begin position="134"/>
        <end position="144"/>
    </location>
</feature>
<protein>
    <submittedName>
        <fullName evidence="3">Uncharacterized protein</fullName>
    </submittedName>
</protein>
<keyword evidence="1" id="KW-0175">Coiled coil</keyword>
<name>A0A7M5XCB0_9CNID</name>